<keyword evidence="2" id="KW-1133">Transmembrane helix</keyword>
<proteinExistence type="predicted"/>
<organism evidence="3">
    <name type="scientific">Odontella aurita</name>
    <dbReference type="NCBI Taxonomy" id="265563"/>
    <lineage>
        <taxon>Eukaryota</taxon>
        <taxon>Sar</taxon>
        <taxon>Stramenopiles</taxon>
        <taxon>Ochrophyta</taxon>
        <taxon>Bacillariophyta</taxon>
        <taxon>Mediophyceae</taxon>
        <taxon>Biddulphiophycidae</taxon>
        <taxon>Eupodiscales</taxon>
        <taxon>Odontellaceae</taxon>
        <taxon>Odontella</taxon>
    </lineage>
</organism>
<evidence type="ECO:0000256" key="2">
    <source>
        <dbReference type="SAM" id="Phobius"/>
    </source>
</evidence>
<keyword evidence="2" id="KW-0812">Transmembrane</keyword>
<reference evidence="3" key="1">
    <citation type="submission" date="2021-01" db="EMBL/GenBank/DDBJ databases">
        <authorList>
            <person name="Corre E."/>
            <person name="Pelletier E."/>
            <person name="Niang G."/>
            <person name="Scheremetjew M."/>
            <person name="Finn R."/>
            <person name="Kale V."/>
            <person name="Holt S."/>
            <person name="Cochrane G."/>
            <person name="Meng A."/>
            <person name="Brown T."/>
            <person name="Cohen L."/>
        </authorList>
    </citation>
    <scope>NUCLEOTIDE SEQUENCE</scope>
    <source>
        <strain evidence="3">Isolate 1302-5</strain>
    </source>
</reference>
<feature type="transmembrane region" description="Helical" evidence="2">
    <location>
        <begin position="57"/>
        <end position="79"/>
    </location>
</feature>
<evidence type="ECO:0000313" key="3">
    <source>
        <dbReference type="EMBL" id="CAE2242464.1"/>
    </source>
</evidence>
<sequence length="169" mass="17820">MAPSPYGSIEGNDPERGVGNQCSSFARNDDAENRDDRDFNLGESYYLRDNSDGRSKFLRALLPILIAVAIVGGLGYYFLRDFEHLYPDQGGGSAVEDDDRGSAGPVLIEDDAPVSAPAPQSSFKTAVPTSYHALGTSCGANEKCMALGLTGTCCPTVDGVMLGCCGIPQ</sequence>
<evidence type="ECO:0000256" key="1">
    <source>
        <dbReference type="SAM" id="MobiDB-lite"/>
    </source>
</evidence>
<dbReference type="EMBL" id="HBKQ01024406">
    <property type="protein sequence ID" value="CAE2242464.1"/>
    <property type="molecule type" value="Transcribed_RNA"/>
</dbReference>
<protein>
    <submittedName>
        <fullName evidence="3">Uncharacterized protein</fullName>
    </submittedName>
</protein>
<dbReference type="AlphaFoldDB" id="A0A7S4MTN5"/>
<gene>
    <name evidence="3" type="ORF">OAUR00152_LOCUS16645</name>
</gene>
<accession>A0A7S4MTN5</accession>
<feature type="region of interest" description="Disordered" evidence="1">
    <location>
        <begin position="1"/>
        <end position="34"/>
    </location>
</feature>
<keyword evidence="2" id="KW-0472">Membrane</keyword>
<name>A0A7S4MTN5_9STRA</name>